<accession>L7LB21</accession>
<evidence type="ECO:0000313" key="2">
    <source>
        <dbReference type="Proteomes" id="UP000053405"/>
    </source>
</evidence>
<dbReference type="AlphaFoldDB" id="L7LB21"/>
<protein>
    <recommendedName>
        <fullName evidence="3">Serine/threonine protein kinase</fullName>
    </recommendedName>
</protein>
<dbReference type="RefSeq" id="WP_005939063.1">
    <property type="nucleotide sequence ID" value="NZ_ATVK01000048.1"/>
</dbReference>
<name>L7LB21_9ACTN</name>
<dbReference type="EMBL" id="BANT01000018">
    <property type="protein sequence ID" value="GAC57262.1"/>
    <property type="molecule type" value="Genomic_DNA"/>
</dbReference>
<gene>
    <name evidence="1" type="ORF">GOHSU_18_00170</name>
</gene>
<dbReference type="Proteomes" id="UP000053405">
    <property type="component" value="Unassembled WGS sequence"/>
</dbReference>
<dbReference type="OrthoDB" id="5188961at2"/>
<proteinExistence type="predicted"/>
<sequence>MSRSLPHSTTGLARAWPVSALAVWAAAWRAGRVAPDDVLHTLQDYAQSHELDVAPDSGLNPGGTALDLVALVGQAPSQVVLLPSPGDLQGLPPGPQTGVLSSAEEVLLLERPQQPPLALTARGSIERCRWSVRALAQPLDLSALGGDRGLGEMEYELREATGEAAVVIAALSGPRAGGPADLRDALTARTRTFALELPPHDRPRADRVLASAAQLEAIIELAGAGPGVSAEQLEAAAGQLRRLSALTRRARAAAVNDLLREYRRDG</sequence>
<dbReference type="STRING" id="1121927.GOHSU_18_00170"/>
<organism evidence="1 2">
    <name type="scientific">Gordonia hirsuta DSM 44140 = NBRC 16056</name>
    <dbReference type="NCBI Taxonomy" id="1121927"/>
    <lineage>
        <taxon>Bacteria</taxon>
        <taxon>Bacillati</taxon>
        <taxon>Actinomycetota</taxon>
        <taxon>Actinomycetes</taxon>
        <taxon>Mycobacteriales</taxon>
        <taxon>Gordoniaceae</taxon>
        <taxon>Gordonia</taxon>
    </lineage>
</organism>
<dbReference type="eggNOG" id="ENOG50333CU">
    <property type="taxonomic scope" value="Bacteria"/>
</dbReference>
<evidence type="ECO:0000313" key="1">
    <source>
        <dbReference type="EMBL" id="GAC57262.1"/>
    </source>
</evidence>
<reference evidence="1 2" key="1">
    <citation type="submission" date="2012-12" db="EMBL/GenBank/DDBJ databases">
        <title>Whole genome shotgun sequence of Gordonia hirsuta NBRC 16056.</title>
        <authorList>
            <person name="Isaki-Nakamura S."/>
            <person name="Hosoyama A."/>
            <person name="Tsuchikane K."/>
            <person name="Katsumata H."/>
            <person name="Baba S."/>
            <person name="Yamazaki S."/>
            <person name="Fujita N."/>
        </authorList>
    </citation>
    <scope>NUCLEOTIDE SEQUENCE [LARGE SCALE GENOMIC DNA]</scope>
    <source>
        <strain evidence="1 2">NBRC 16056</strain>
    </source>
</reference>
<evidence type="ECO:0008006" key="3">
    <source>
        <dbReference type="Google" id="ProtNLM"/>
    </source>
</evidence>
<keyword evidence="2" id="KW-1185">Reference proteome</keyword>
<comment type="caution">
    <text evidence="1">The sequence shown here is derived from an EMBL/GenBank/DDBJ whole genome shotgun (WGS) entry which is preliminary data.</text>
</comment>